<organism evidence="1 2">
    <name type="scientific">Racocetra fulgida</name>
    <dbReference type="NCBI Taxonomy" id="60492"/>
    <lineage>
        <taxon>Eukaryota</taxon>
        <taxon>Fungi</taxon>
        <taxon>Fungi incertae sedis</taxon>
        <taxon>Mucoromycota</taxon>
        <taxon>Glomeromycotina</taxon>
        <taxon>Glomeromycetes</taxon>
        <taxon>Diversisporales</taxon>
        <taxon>Gigasporaceae</taxon>
        <taxon>Racocetra</taxon>
    </lineage>
</organism>
<proteinExistence type="predicted"/>
<keyword evidence="2" id="KW-1185">Reference proteome</keyword>
<feature type="non-terminal residue" evidence="1">
    <location>
        <position position="115"/>
    </location>
</feature>
<dbReference type="Proteomes" id="UP000789396">
    <property type="component" value="Unassembled WGS sequence"/>
</dbReference>
<gene>
    <name evidence="1" type="ORF">RFULGI_LOCUS12643</name>
</gene>
<reference evidence="1" key="1">
    <citation type="submission" date="2021-06" db="EMBL/GenBank/DDBJ databases">
        <authorList>
            <person name="Kallberg Y."/>
            <person name="Tangrot J."/>
            <person name="Rosling A."/>
        </authorList>
    </citation>
    <scope>NUCLEOTIDE SEQUENCE</scope>
    <source>
        <strain evidence="1">IN212</strain>
    </source>
</reference>
<evidence type="ECO:0000313" key="2">
    <source>
        <dbReference type="Proteomes" id="UP000789396"/>
    </source>
</evidence>
<comment type="caution">
    <text evidence="1">The sequence shown here is derived from an EMBL/GenBank/DDBJ whole genome shotgun (WGS) entry which is preliminary data.</text>
</comment>
<dbReference type="OrthoDB" id="2404808at2759"/>
<accession>A0A9N9IIV2</accession>
<dbReference type="EMBL" id="CAJVPZ010030973">
    <property type="protein sequence ID" value="CAG8738109.1"/>
    <property type="molecule type" value="Genomic_DNA"/>
</dbReference>
<sequence>FARKPVVIYLIGAHQKNLILVNCDENTVTAGHVNKFKSVVSKYPENTLGIYVTKKVSKNSLKLANSSQDINIIVTNLIKLNNSVSSYFELKKNSSNQKICELMMMRTDELNDVKF</sequence>
<feature type="non-terminal residue" evidence="1">
    <location>
        <position position="1"/>
    </location>
</feature>
<name>A0A9N9IIV2_9GLOM</name>
<protein>
    <submittedName>
        <fullName evidence="1">18356_t:CDS:1</fullName>
    </submittedName>
</protein>
<dbReference type="AlphaFoldDB" id="A0A9N9IIV2"/>
<evidence type="ECO:0000313" key="1">
    <source>
        <dbReference type="EMBL" id="CAG8738109.1"/>
    </source>
</evidence>